<evidence type="ECO:0000313" key="1">
    <source>
        <dbReference type="EMBL" id="KAE9408717.1"/>
    </source>
</evidence>
<dbReference type="EMBL" id="ML769390">
    <property type="protein sequence ID" value="KAE9408717.1"/>
    <property type="molecule type" value="Genomic_DNA"/>
</dbReference>
<dbReference type="AlphaFoldDB" id="A0A6A4II72"/>
<reference evidence="1" key="1">
    <citation type="journal article" date="2019" name="Environ. Microbiol.">
        <title>Fungal ecological strategies reflected in gene transcription - a case study of two litter decomposers.</title>
        <authorList>
            <person name="Barbi F."/>
            <person name="Kohler A."/>
            <person name="Barry K."/>
            <person name="Baskaran P."/>
            <person name="Daum C."/>
            <person name="Fauchery L."/>
            <person name="Ihrmark K."/>
            <person name="Kuo A."/>
            <person name="LaButti K."/>
            <person name="Lipzen A."/>
            <person name="Morin E."/>
            <person name="Grigoriev I.V."/>
            <person name="Henrissat B."/>
            <person name="Lindahl B."/>
            <person name="Martin F."/>
        </authorList>
    </citation>
    <scope>NUCLEOTIDE SEQUENCE</scope>
    <source>
        <strain evidence="1">JB14</strain>
    </source>
</reference>
<gene>
    <name evidence="1" type="ORF">BT96DRAFT_669015</name>
</gene>
<protein>
    <submittedName>
        <fullName evidence="1">Uncharacterized protein</fullName>
    </submittedName>
</protein>
<sequence>MYDAHTHAQAENMVKRAFNQPELKTQLGSQSALTISFYNQFPYKSIPPGAVIGFQFFGGKLCTLSKPCHGEIQLGIDRQNMHYVYMKVISTKPAPNSKQPAAPFEIGAPLAEVSFTKPAPPAPEKFVELADTLAKKLVTWLLAQPNVLRVVGFSKPPVVVSLDKFPFEIIEKESVVHFQFYGGDKCTPVKPCYALVGINHNMEPHPLRYGSVFDYNYSLGFDSTKQPIVNAHEAPSKR</sequence>
<accession>A0A6A4II72</accession>
<organism evidence="1 2">
    <name type="scientific">Gymnopus androsaceus JB14</name>
    <dbReference type="NCBI Taxonomy" id="1447944"/>
    <lineage>
        <taxon>Eukaryota</taxon>
        <taxon>Fungi</taxon>
        <taxon>Dikarya</taxon>
        <taxon>Basidiomycota</taxon>
        <taxon>Agaricomycotina</taxon>
        <taxon>Agaricomycetes</taxon>
        <taxon>Agaricomycetidae</taxon>
        <taxon>Agaricales</taxon>
        <taxon>Marasmiineae</taxon>
        <taxon>Omphalotaceae</taxon>
        <taxon>Gymnopus</taxon>
    </lineage>
</organism>
<evidence type="ECO:0000313" key="2">
    <source>
        <dbReference type="Proteomes" id="UP000799118"/>
    </source>
</evidence>
<dbReference type="Proteomes" id="UP000799118">
    <property type="component" value="Unassembled WGS sequence"/>
</dbReference>
<proteinExistence type="predicted"/>
<name>A0A6A4II72_9AGAR</name>
<keyword evidence="2" id="KW-1185">Reference proteome</keyword>